<proteinExistence type="predicted"/>
<protein>
    <submittedName>
        <fullName evidence="1">Uncharacterized protein</fullName>
    </submittedName>
</protein>
<reference evidence="1" key="1">
    <citation type="submission" date="2020-09" db="EMBL/GenBank/DDBJ databases">
        <title>Iningainema tapete sp. nov. (Scytonemataceae, Cyanobacteria) from greenhouses in central Florida (USA) produces two types of nodularin with biosynthetic potential for microcystin-LR and anabaenopeptins.</title>
        <authorList>
            <person name="Berthold D.E."/>
            <person name="Lefler F.W."/>
            <person name="Huang I.-S."/>
            <person name="Abdulla H."/>
            <person name="Zimba P.V."/>
            <person name="Laughinghouse H.D. IV."/>
        </authorList>
    </citation>
    <scope>NUCLEOTIDE SEQUENCE</scope>
    <source>
        <strain evidence="1">BLCCT55</strain>
    </source>
</reference>
<sequence>MFKMFFLQRELLKLLCGEVDTAERLLQQQRRLHPGKSDRWYLEKFIYDLKRDRH</sequence>
<keyword evidence="2" id="KW-1185">Reference proteome</keyword>
<dbReference type="RefSeq" id="WP_190825704.1">
    <property type="nucleotide sequence ID" value="NZ_JACXAE010000023.1"/>
</dbReference>
<evidence type="ECO:0000313" key="1">
    <source>
        <dbReference type="EMBL" id="MBD2771387.1"/>
    </source>
</evidence>
<organism evidence="1 2">
    <name type="scientific">Iningainema tapete BLCC-T55</name>
    <dbReference type="NCBI Taxonomy" id="2748662"/>
    <lineage>
        <taxon>Bacteria</taxon>
        <taxon>Bacillati</taxon>
        <taxon>Cyanobacteriota</taxon>
        <taxon>Cyanophyceae</taxon>
        <taxon>Nostocales</taxon>
        <taxon>Scytonemataceae</taxon>
        <taxon>Iningainema tapete</taxon>
    </lineage>
</organism>
<evidence type="ECO:0000313" key="2">
    <source>
        <dbReference type="Proteomes" id="UP000629098"/>
    </source>
</evidence>
<dbReference type="Proteomes" id="UP000629098">
    <property type="component" value="Unassembled WGS sequence"/>
</dbReference>
<accession>A0A8J6XEX2</accession>
<dbReference type="EMBL" id="JACXAE010000023">
    <property type="protein sequence ID" value="MBD2771387.1"/>
    <property type="molecule type" value="Genomic_DNA"/>
</dbReference>
<comment type="caution">
    <text evidence="1">The sequence shown here is derived from an EMBL/GenBank/DDBJ whole genome shotgun (WGS) entry which is preliminary data.</text>
</comment>
<name>A0A8J6XEX2_9CYAN</name>
<gene>
    <name evidence="1" type="ORF">ICL16_04445</name>
</gene>
<dbReference type="AlphaFoldDB" id="A0A8J6XEX2"/>